<evidence type="ECO:0008006" key="4">
    <source>
        <dbReference type="Google" id="ProtNLM"/>
    </source>
</evidence>
<organism evidence="2 3">
    <name type="scientific">Streptomyces vulcanius</name>
    <dbReference type="NCBI Taxonomy" id="1441876"/>
    <lineage>
        <taxon>Bacteria</taxon>
        <taxon>Bacillati</taxon>
        <taxon>Actinomycetota</taxon>
        <taxon>Actinomycetes</taxon>
        <taxon>Kitasatosporales</taxon>
        <taxon>Streptomycetaceae</taxon>
        <taxon>Streptomyces</taxon>
    </lineage>
</organism>
<dbReference type="RefSeq" id="WP_381179103.1">
    <property type="nucleotide sequence ID" value="NZ_JBHSFK010000022.1"/>
</dbReference>
<comment type="caution">
    <text evidence="2">The sequence shown here is derived from an EMBL/GenBank/DDBJ whole genome shotgun (WGS) entry which is preliminary data.</text>
</comment>
<dbReference type="EMBL" id="JBHSFK010000022">
    <property type="protein sequence ID" value="MFC4503761.1"/>
    <property type="molecule type" value="Genomic_DNA"/>
</dbReference>
<keyword evidence="1" id="KW-0472">Membrane</keyword>
<feature type="transmembrane region" description="Helical" evidence="1">
    <location>
        <begin position="97"/>
        <end position="121"/>
    </location>
</feature>
<evidence type="ECO:0000313" key="3">
    <source>
        <dbReference type="Proteomes" id="UP001595839"/>
    </source>
</evidence>
<feature type="transmembrane region" description="Helical" evidence="1">
    <location>
        <begin position="67"/>
        <end position="85"/>
    </location>
</feature>
<keyword evidence="1" id="KW-0812">Transmembrane</keyword>
<feature type="transmembrane region" description="Helical" evidence="1">
    <location>
        <begin position="36"/>
        <end position="55"/>
    </location>
</feature>
<protein>
    <recommendedName>
        <fullName evidence="4">Integral membrane protein</fullName>
    </recommendedName>
</protein>
<sequence length="130" mass="13069">MGTLLIGAVFVGVVLLAVWGLRRVVREAAPALAEVPGGGWTVGAVLGLLSLAGWAGGNRLTGRGQGVCWSVAVGVPIAVILALPGRNCRSDAGTCAYIPGTGGVAVAYGVTVAMAGGLWYLGRRSRAGRR</sequence>
<name>A0ABV9AXL4_9ACTN</name>
<dbReference type="Proteomes" id="UP001595839">
    <property type="component" value="Unassembled WGS sequence"/>
</dbReference>
<reference evidence="3" key="1">
    <citation type="journal article" date="2019" name="Int. J. Syst. Evol. Microbiol.">
        <title>The Global Catalogue of Microorganisms (GCM) 10K type strain sequencing project: providing services to taxonomists for standard genome sequencing and annotation.</title>
        <authorList>
            <consortium name="The Broad Institute Genomics Platform"/>
            <consortium name="The Broad Institute Genome Sequencing Center for Infectious Disease"/>
            <person name="Wu L."/>
            <person name="Ma J."/>
        </authorList>
    </citation>
    <scope>NUCLEOTIDE SEQUENCE [LARGE SCALE GENOMIC DNA]</scope>
    <source>
        <strain evidence="3">CGMCC 4.7177</strain>
    </source>
</reference>
<keyword evidence="3" id="KW-1185">Reference proteome</keyword>
<accession>A0ABV9AXL4</accession>
<evidence type="ECO:0000256" key="1">
    <source>
        <dbReference type="SAM" id="Phobius"/>
    </source>
</evidence>
<proteinExistence type="predicted"/>
<gene>
    <name evidence="2" type="ORF">ACFPIH_30345</name>
</gene>
<keyword evidence="1" id="KW-1133">Transmembrane helix</keyword>
<evidence type="ECO:0000313" key="2">
    <source>
        <dbReference type="EMBL" id="MFC4503761.1"/>
    </source>
</evidence>